<evidence type="ECO:0000313" key="3">
    <source>
        <dbReference type="Proteomes" id="UP001595698"/>
    </source>
</evidence>
<name>A0ABV8FHD8_9ACTN</name>
<keyword evidence="1" id="KW-0812">Transmembrane</keyword>
<organism evidence="2 3">
    <name type="scientific">Streptosporangium jomthongense</name>
    <dbReference type="NCBI Taxonomy" id="1193683"/>
    <lineage>
        <taxon>Bacteria</taxon>
        <taxon>Bacillati</taxon>
        <taxon>Actinomycetota</taxon>
        <taxon>Actinomycetes</taxon>
        <taxon>Streptosporangiales</taxon>
        <taxon>Streptosporangiaceae</taxon>
        <taxon>Streptosporangium</taxon>
    </lineage>
</organism>
<dbReference type="EMBL" id="JBHSBC010000063">
    <property type="protein sequence ID" value="MFC3986647.1"/>
    <property type="molecule type" value="Genomic_DNA"/>
</dbReference>
<evidence type="ECO:0000313" key="2">
    <source>
        <dbReference type="EMBL" id="MFC3986647.1"/>
    </source>
</evidence>
<evidence type="ECO:0000256" key="1">
    <source>
        <dbReference type="SAM" id="Phobius"/>
    </source>
</evidence>
<accession>A0ABV8FHD8</accession>
<dbReference type="RefSeq" id="WP_386197011.1">
    <property type="nucleotide sequence ID" value="NZ_JBHSBC010000063.1"/>
</dbReference>
<protein>
    <submittedName>
        <fullName evidence="2">Uncharacterized protein</fullName>
    </submittedName>
</protein>
<feature type="transmembrane region" description="Helical" evidence="1">
    <location>
        <begin position="139"/>
        <end position="156"/>
    </location>
</feature>
<keyword evidence="1" id="KW-0472">Membrane</keyword>
<feature type="transmembrane region" description="Helical" evidence="1">
    <location>
        <begin position="113"/>
        <end position="132"/>
    </location>
</feature>
<sequence length="236" mass="25371">MLAEAADWAADQYQKLQAWANDRFDDDPRRNEIALNVIRVACLAAVIATVFVTAWVVVTLLGALAEGLAQGAVNGLGWVLGHLADWHLTEVVTKPVRDYITAHAPGLPAAADGIWAAWATAGPVLLLLCWLARSWGARLAWVLYGAATTAMVHTASPASGQLLATGITVLYWAALSVLAFRGVGRRPAVHVHQESTAASALAPVTEQLRQMTERLGLMHERLDRMPASDPVSRDPF</sequence>
<dbReference type="Proteomes" id="UP001595698">
    <property type="component" value="Unassembled WGS sequence"/>
</dbReference>
<reference evidence="3" key="1">
    <citation type="journal article" date="2019" name="Int. J. Syst. Evol. Microbiol.">
        <title>The Global Catalogue of Microorganisms (GCM) 10K type strain sequencing project: providing services to taxonomists for standard genome sequencing and annotation.</title>
        <authorList>
            <consortium name="The Broad Institute Genomics Platform"/>
            <consortium name="The Broad Institute Genome Sequencing Center for Infectious Disease"/>
            <person name="Wu L."/>
            <person name="Ma J."/>
        </authorList>
    </citation>
    <scope>NUCLEOTIDE SEQUENCE [LARGE SCALE GENOMIC DNA]</scope>
    <source>
        <strain evidence="3">TBRC 7912</strain>
    </source>
</reference>
<keyword evidence="3" id="KW-1185">Reference proteome</keyword>
<feature type="transmembrane region" description="Helical" evidence="1">
    <location>
        <begin position="37"/>
        <end position="58"/>
    </location>
</feature>
<feature type="transmembrane region" description="Helical" evidence="1">
    <location>
        <begin position="162"/>
        <end position="180"/>
    </location>
</feature>
<gene>
    <name evidence="2" type="ORF">ACFOYY_41405</name>
</gene>
<keyword evidence="1" id="KW-1133">Transmembrane helix</keyword>
<comment type="caution">
    <text evidence="2">The sequence shown here is derived from an EMBL/GenBank/DDBJ whole genome shotgun (WGS) entry which is preliminary data.</text>
</comment>
<proteinExistence type="predicted"/>